<accession>A0ABZ1Z548</accession>
<name>A0ABZ1Z548_9NOCA</name>
<protein>
    <submittedName>
        <fullName evidence="1">Uncharacterized protein</fullName>
    </submittedName>
</protein>
<evidence type="ECO:0000313" key="1">
    <source>
        <dbReference type="EMBL" id="WUV50679.1"/>
    </source>
</evidence>
<keyword evidence="2" id="KW-1185">Reference proteome</keyword>
<dbReference type="RefSeq" id="WP_327095346.1">
    <property type="nucleotide sequence ID" value="NZ_CP109149.1"/>
</dbReference>
<organism evidence="1 2">
    <name type="scientific">Nocardia vinacea</name>
    <dbReference type="NCBI Taxonomy" id="96468"/>
    <lineage>
        <taxon>Bacteria</taxon>
        <taxon>Bacillati</taxon>
        <taxon>Actinomycetota</taxon>
        <taxon>Actinomycetes</taxon>
        <taxon>Mycobacteriales</taxon>
        <taxon>Nocardiaceae</taxon>
        <taxon>Nocardia</taxon>
    </lineage>
</organism>
<proteinExistence type="predicted"/>
<gene>
    <name evidence="1" type="ORF">OG563_22245</name>
</gene>
<evidence type="ECO:0000313" key="2">
    <source>
        <dbReference type="Proteomes" id="UP001432062"/>
    </source>
</evidence>
<dbReference type="EMBL" id="CP109441">
    <property type="protein sequence ID" value="WUV50679.1"/>
    <property type="molecule type" value="Genomic_DNA"/>
</dbReference>
<reference evidence="1" key="1">
    <citation type="submission" date="2022-10" db="EMBL/GenBank/DDBJ databases">
        <title>The complete genomes of actinobacterial strains from the NBC collection.</title>
        <authorList>
            <person name="Joergensen T.S."/>
            <person name="Alvarez Arevalo M."/>
            <person name="Sterndorff E.B."/>
            <person name="Faurdal D."/>
            <person name="Vuksanovic O."/>
            <person name="Mourched A.-S."/>
            <person name="Charusanti P."/>
            <person name="Shaw S."/>
            <person name="Blin K."/>
            <person name="Weber T."/>
        </authorList>
    </citation>
    <scope>NUCLEOTIDE SEQUENCE</scope>
    <source>
        <strain evidence="1">NBC_01482</strain>
    </source>
</reference>
<sequence length="100" mass="10752">MSAISYDPAAVPFGGRVTVTEALDKWGGMSVMLDLTGVRPRQTYRAYVHVNSCSADPSSAGERLRNGPSPDSYEANEVWIDDTAPAAACVTMPFQRLGGW</sequence>
<dbReference type="Proteomes" id="UP001432062">
    <property type="component" value="Chromosome"/>
</dbReference>